<comment type="caution">
    <text evidence="6">The sequence shown here is derived from an EMBL/GenBank/DDBJ whole genome shotgun (WGS) entry which is preliminary data.</text>
</comment>
<organism evidence="6 7">
    <name type="scientific">Cudoniella acicularis</name>
    <dbReference type="NCBI Taxonomy" id="354080"/>
    <lineage>
        <taxon>Eukaryota</taxon>
        <taxon>Fungi</taxon>
        <taxon>Dikarya</taxon>
        <taxon>Ascomycota</taxon>
        <taxon>Pezizomycotina</taxon>
        <taxon>Leotiomycetes</taxon>
        <taxon>Helotiales</taxon>
        <taxon>Tricladiaceae</taxon>
        <taxon>Cudoniella</taxon>
    </lineage>
</organism>
<dbReference type="PRINTS" id="PR00420">
    <property type="entry name" value="RNGMNOXGNASE"/>
</dbReference>
<protein>
    <recommendedName>
        <fullName evidence="5">FAD-binding domain-containing protein</fullName>
    </recommendedName>
</protein>
<dbReference type="AlphaFoldDB" id="A0A8H4RCG2"/>
<evidence type="ECO:0000256" key="3">
    <source>
        <dbReference type="ARBA" id="ARBA00023002"/>
    </source>
</evidence>
<dbReference type="GO" id="GO:0071949">
    <property type="term" value="F:FAD binding"/>
    <property type="evidence" value="ECO:0007669"/>
    <property type="project" value="InterPro"/>
</dbReference>
<evidence type="ECO:0000256" key="1">
    <source>
        <dbReference type="ARBA" id="ARBA00022630"/>
    </source>
</evidence>
<evidence type="ECO:0000259" key="5">
    <source>
        <dbReference type="Pfam" id="PF01494"/>
    </source>
</evidence>
<feature type="domain" description="FAD-binding" evidence="5">
    <location>
        <begin position="6"/>
        <end position="346"/>
    </location>
</feature>
<name>A0A8H4RCG2_9HELO</name>
<dbReference type="PANTHER" id="PTHR46972">
    <property type="entry name" value="MONOOXYGENASE ASQM-RELATED"/>
    <property type="match status" value="1"/>
</dbReference>
<accession>A0A8H4RCG2</accession>
<proteinExistence type="predicted"/>
<keyword evidence="3" id="KW-0560">Oxidoreductase</keyword>
<evidence type="ECO:0000256" key="4">
    <source>
        <dbReference type="ARBA" id="ARBA00023033"/>
    </source>
</evidence>
<keyword evidence="7" id="KW-1185">Reference proteome</keyword>
<keyword evidence="1" id="KW-0285">Flavoprotein</keyword>
<gene>
    <name evidence="6" type="ORF">G7Y89_g12506</name>
</gene>
<dbReference type="Proteomes" id="UP000566819">
    <property type="component" value="Unassembled WGS sequence"/>
</dbReference>
<dbReference type="EMBL" id="JAAMPI010001325">
    <property type="protein sequence ID" value="KAF4625657.1"/>
    <property type="molecule type" value="Genomic_DNA"/>
</dbReference>
<dbReference type="InterPro" id="IPR036188">
    <property type="entry name" value="FAD/NAD-bd_sf"/>
</dbReference>
<dbReference type="PANTHER" id="PTHR46972:SF1">
    <property type="entry name" value="FAD DEPENDENT OXIDOREDUCTASE DOMAIN-CONTAINING PROTEIN"/>
    <property type="match status" value="1"/>
</dbReference>
<dbReference type="Pfam" id="PF01494">
    <property type="entry name" value="FAD_binding_3"/>
    <property type="match status" value="1"/>
</dbReference>
<dbReference type="InterPro" id="IPR002938">
    <property type="entry name" value="FAD-bd"/>
</dbReference>
<dbReference type="Gene3D" id="3.50.50.60">
    <property type="entry name" value="FAD/NAD(P)-binding domain"/>
    <property type="match status" value="1"/>
</dbReference>
<sequence length="380" mass="41729">MAAPTIAIIGGGPCGLTLARLLECKGIDYVVYERDESENSNRVGGSLDIHPETGQHALREGGLFDEFKKYARYDDTVFALADKLGERLLQLGQGRDAPEIDRSDLRQILLDAIPKDKIKWGHALTSATAGEDNRPVLQFANGVVLSGFKLVVGADGAWSKVRPMITQATPQYSGKSFLESKIGHENPLYETTASKAGAGISLSIDSGKLIVTQRQGDGSYRNYFGLQVPEDFFRNGTVDLQDVEATRRLLLTDFYADWSEEYKDLIRHATDLRAWPLYTLSTEDMDWKSVPGLTLVGDAAHLSITNGEGVNLAMTDSLKLASKIAEHGTENFDQAVQEYEADMFPRGIATINKGKVMANVMFSEDPQASLQLMNSWEAAE</sequence>
<dbReference type="SUPFAM" id="SSF51905">
    <property type="entry name" value="FAD/NAD(P)-binding domain"/>
    <property type="match status" value="1"/>
</dbReference>
<evidence type="ECO:0000313" key="6">
    <source>
        <dbReference type="EMBL" id="KAF4625657.1"/>
    </source>
</evidence>
<keyword evidence="4" id="KW-0503">Monooxygenase</keyword>
<reference evidence="6 7" key="1">
    <citation type="submission" date="2020-03" db="EMBL/GenBank/DDBJ databases">
        <title>Draft Genome Sequence of Cudoniella acicularis.</title>
        <authorList>
            <person name="Buettner E."/>
            <person name="Kellner H."/>
        </authorList>
    </citation>
    <scope>NUCLEOTIDE SEQUENCE [LARGE SCALE GENOMIC DNA]</scope>
    <source>
        <strain evidence="6 7">DSM 108380</strain>
    </source>
</reference>
<keyword evidence="2" id="KW-0274">FAD</keyword>
<evidence type="ECO:0000256" key="2">
    <source>
        <dbReference type="ARBA" id="ARBA00022827"/>
    </source>
</evidence>
<dbReference type="GO" id="GO:0004497">
    <property type="term" value="F:monooxygenase activity"/>
    <property type="evidence" value="ECO:0007669"/>
    <property type="project" value="UniProtKB-KW"/>
</dbReference>
<evidence type="ECO:0000313" key="7">
    <source>
        <dbReference type="Proteomes" id="UP000566819"/>
    </source>
</evidence>
<dbReference type="OrthoDB" id="655030at2759"/>